<evidence type="ECO:0000313" key="2">
    <source>
        <dbReference type="EnsemblMetazoa" id="G23630.1:cds"/>
    </source>
</evidence>
<sequence>MGVQNLFILVAWILFITQACSVDGRTLAECLLDVQQGDCLQYSHITICTNDGKYHPHSTSTSQRTISKTETKVFEAIARGIDGRLLRTQSSETEVSEAIKIFSKQDHIHAKVSSNRADTLISPLHAVWARHYNIPINTTVQFVDVNNEVVERRTIRYIPLPVPAHANYMGGYDIVSILPPSLLLKFCQEILLRSIAPTCTMLFKVLRSFNGIYNFLYGFGLSHDKSLIRPAMNSSTHLIVVDMVCPTDWSKCPAYS</sequence>
<dbReference type="AlphaFoldDB" id="A0A8W8KIL8"/>
<name>A0A8W8KIL8_MAGGI</name>
<evidence type="ECO:0000256" key="1">
    <source>
        <dbReference type="SAM" id="SignalP"/>
    </source>
</evidence>
<feature type="chain" id="PRO_5036449888" evidence="1">
    <location>
        <begin position="22"/>
        <end position="256"/>
    </location>
</feature>
<proteinExistence type="predicted"/>
<dbReference type="Proteomes" id="UP000005408">
    <property type="component" value="Unassembled WGS sequence"/>
</dbReference>
<keyword evidence="3" id="KW-1185">Reference proteome</keyword>
<protein>
    <submittedName>
        <fullName evidence="2">Uncharacterized protein</fullName>
    </submittedName>
</protein>
<evidence type="ECO:0000313" key="3">
    <source>
        <dbReference type="Proteomes" id="UP000005408"/>
    </source>
</evidence>
<reference evidence="2" key="1">
    <citation type="submission" date="2022-08" db="UniProtKB">
        <authorList>
            <consortium name="EnsemblMetazoa"/>
        </authorList>
    </citation>
    <scope>IDENTIFICATION</scope>
    <source>
        <strain evidence="2">05x7-T-G4-1.051#20</strain>
    </source>
</reference>
<accession>A0A8W8KIL8</accession>
<keyword evidence="1" id="KW-0732">Signal</keyword>
<feature type="signal peptide" evidence="1">
    <location>
        <begin position="1"/>
        <end position="21"/>
    </location>
</feature>
<dbReference type="EnsemblMetazoa" id="G23630.1">
    <property type="protein sequence ID" value="G23630.1:cds"/>
    <property type="gene ID" value="G23630"/>
</dbReference>
<organism evidence="2 3">
    <name type="scientific">Magallana gigas</name>
    <name type="common">Pacific oyster</name>
    <name type="synonym">Crassostrea gigas</name>
    <dbReference type="NCBI Taxonomy" id="29159"/>
    <lineage>
        <taxon>Eukaryota</taxon>
        <taxon>Metazoa</taxon>
        <taxon>Spiralia</taxon>
        <taxon>Lophotrochozoa</taxon>
        <taxon>Mollusca</taxon>
        <taxon>Bivalvia</taxon>
        <taxon>Autobranchia</taxon>
        <taxon>Pteriomorphia</taxon>
        <taxon>Ostreida</taxon>
        <taxon>Ostreoidea</taxon>
        <taxon>Ostreidae</taxon>
        <taxon>Magallana</taxon>
    </lineage>
</organism>